<evidence type="ECO:0000256" key="1">
    <source>
        <dbReference type="SAM" id="Coils"/>
    </source>
</evidence>
<proteinExistence type="predicted"/>
<protein>
    <submittedName>
        <fullName evidence="3">Uncharacterized protein</fullName>
    </submittedName>
</protein>
<dbReference type="RefSeq" id="WP_113966568.1">
    <property type="nucleotide sequence ID" value="NZ_QNRP01000007.1"/>
</dbReference>
<evidence type="ECO:0000313" key="4">
    <source>
        <dbReference type="Proteomes" id="UP000252249"/>
    </source>
</evidence>
<name>A0A368P3V5_9FLAO</name>
<dbReference type="OrthoDB" id="1452383at2"/>
<reference evidence="3 4" key="1">
    <citation type="submission" date="2018-07" db="EMBL/GenBank/DDBJ databases">
        <title>Oceanihabitans testaceum sp. nov., isolated from marine sediment.</title>
        <authorList>
            <person name="Li C.-M."/>
        </authorList>
    </citation>
    <scope>NUCLEOTIDE SEQUENCE [LARGE SCALE GENOMIC DNA]</scope>
    <source>
        <strain evidence="3 4">S9-10</strain>
    </source>
</reference>
<evidence type="ECO:0000256" key="2">
    <source>
        <dbReference type="SAM" id="MobiDB-lite"/>
    </source>
</evidence>
<gene>
    <name evidence="3" type="ORF">DU428_11880</name>
</gene>
<organism evidence="3 4">
    <name type="scientific">Oceanihabitans sediminis</name>
    <dbReference type="NCBI Taxonomy" id="1812012"/>
    <lineage>
        <taxon>Bacteria</taxon>
        <taxon>Pseudomonadati</taxon>
        <taxon>Bacteroidota</taxon>
        <taxon>Flavobacteriia</taxon>
        <taxon>Flavobacteriales</taxon>
        <taxon>Flavobacteriaceae</taxon>
        <taxon>Oceanihabitans</taxon>
    </lineage>
</organism>
<dbReference type="Proteomes" id="UP000252249">
    <property type="component" value="Unassembled WGS sequence"/>
</dbReference>
<keyword evidence="1" id="KW-0175">Coiled coil</keyword>
<feature type="coiled-coil region" evidence="1">
    <location>
        <begin position="42"/>
        <end position="81"/>
    </location>
</feature>
<dbReference type="AlphaFoldDB" id="A0A368P3V5"/>
<sequence>MYTWRDIKTLNSLYTNINEYYDKTSAFIIIVNDDGTVYAIMVDNQNVLYQALQDDLNATEGEDEEEKADNLNEKLKKDYDKEVTNGNSDLERVFLKKFKDYGISLYKASNNSMENWDKLKLPDNTPNPEVEHQPCN</sequence>
<keyword evidence="4" id="KW-1185">Reference proteome</keyword>
<dbReference type="EMBL" id="QPIG01000005">
    <property type="protein sequence ID" value="RCU56585.1"/>
    <property type="molecule type" value="Genomic_DNA"/>
</dbReference>
<comment type="caution">
    <text evidence="3">The sequence shown here is derived from an EMBL/GenBank/DDBJ whole genome shotgun (WGS) entry which is preliminary data.</text>
</comment>
<evidence type="ECO:0000313" key="3">
    <source>
        <dbReference type="EMBL" id="RCU56585.1"/>
    </source>
</evidence>
<feature type="region of interest" description="Disordered" evidence="2">
    <location>
        <begin position="116"/>
        <end position="136"/>
    </location>
</feature>
<accession>A0A368P3V5</accession>